<sequence>MTHDRSNNSGDHSTEYRRERRASVVHINGQKPKENIRMCVFDVSDRIEFHEGQLIQDMFQFNEEDLETMPRVAADVFAIKYDHWPIDNSDLSLVLVDEYLKKNREHFLKGEHVDRLVDEERLPSVDAILSYIEEHYDAISISGSDDSTMNDNLPYLKILLPLIRKCVTKRDFPVFGICFGAQAIIRALKGDNAVSTMKKQGKDHEYGFLKYKMLQPNVLFEGVSDNFISTAYHGDCFLLEEEEKLVTSDYWDNQAFQIKDRRCFGVQFHPEFPKAFSVQMFEDLAKVNKEAYIVKDAPSPDLEPGRCIARNYIRAILQK</sequence>
<dbReference type="Proteomes" id="UP001431209">
    <property type="component" value="Unassembled WGS sequence"/>
</dbReference>
<dbReference type="PANTHER" id="PTHR42695:SF5">
    <property type="entry name" value="GLUTAMINE AMIDOTRANSFERASE YLR126C-RELATED"/>
    <property type="match status" value="1"/>
</dbReference>
<proteinExistence type="predicted"/>
<evidence type="ECO:0000313" key="4">
    <source>
        <dbReference type="Proteomes" id="UP001431209"/>
    </source>
</evidence>
<evidence type="ECO:0000256" key="1">
    <source>
        <dbReference type="SAM" id="MobiDB-lite"/>
    </source>
</evidence>
<accession>A0AAW2YZ33</accession>
<name>A0AAW2YZ33_9EUKA</name>
<dbReference type="AlphaFoldDB" id="A0AAW2YZ33"/>
<comment type="caution">
    <text evidence="3">The sequence shown here is derived from an EMBL/GenBank/DDBJ whole genome shotgun (WGS) entry which is preliminary data.</text>
</comment>
<gene>
    <name evidence="3" type="ORF">AKO1_014392</name>
</gene>
<dbReference type="Pfam" id="PF00117">
    <property type="entry name" value="GATase"/>
    <property type="match status" value="1"/>
</dbReference>
<feature type="domain" description="Glutamine amidotransferase" evidence="2">
    <location>
        <begin position="132"/>
        <end position="272"/>
    </location>
</feature>
<dbReference type="PANTHER" id="PTHR42695">
    <property type="entry name" value="GLUTAMINE AMIDOTRANSFERASE YLR126C-RELATED"/>
    <property type="match status" value="1"/>
</dbReference>
<feature type="region of interest" description="Disordered" evidence="1">
    <location>
        <begin position="1"/>
        <end position="22"/>
    </location>
</feature>
<organism evidence="3 4">
    <name type="scientific">Acrasis kona</name>
    <dbReference type="NCBI Taxonomy" id="1008807"/>
    <lineage>
        <taxon>Eukaryota</taxon>
        <taxon>Discoba</taxon>
        <taxon>Heterolobosea</taxon>
        <taxon>Tetramitia</taxon>
        <taxon>Eutetramitia</taxon>
        <taxon>Acrasidae</taxon>
        <taxon>Acrasis</taxon>
    </lineage>
</organism>
<dbReference type="PROSITE" id="PS51273">
    <property type="entry name" value="GATASE_TYPE_1"/>
    <property type="match status" value="1"/>
</dbReference>
<dbReference type="InterPro" id="IPR044992">
    <property type="entry name" value="ChyE-like"/>
</dbReference>
<dbReference type="InterPro" id="IPR017926">
    <property type="entry name" value="GATASE"/>
</dbReference>
<protein>
    <submittedName>
        <fullName evidence="3">GMP synthase (Glutamine-hydrolyzing) subunit A</fullName>
    </submittedName>
</protein>
<dbReference type="InterPro" id="IPR029062">
    <property type="entry name" value="Class_I_gatase-like"/>
</dbReference>
<evidence type="ECO:0000313" key="3">
    <source>
        <dbReference type="EMBL" id="KAL0482703.1"/>
    </source>
</evidence>
<dbReference type="SUPFAM" id="SSF52317">
    <property type="entry name" value="Class I glutamine amidotransferase-like"/>
    <property type="match status" value="1"/>
</dbReference>
<dbReference type="EMBL" id="JAOPGA020000883">
    <property type="protein sequence ID" value="KAL0482703.1"/>
    <property type="molecule type" value="Genomic_DNA"/>
</dbReference>
<dbReference type="GO" id="GO:0005829">
    <property type="term" value="C:cytosol"/>
    <property type="evidence" value="ECO:0007669"/>
    <property type="project" value="TreeGrafter"/>
</dbReference>
<reference evidence="3 4" key="1">
    <citation type="submission" date="2024-03" db="EMBL/GenBank/DDBJ databases">
        <title>The Acrasis kona genome and developmental transcriptomes reveal deep origins of eukaryotic multicellular pathways.</title>
        <authorList>
            <person name="Sheikh S."/>
            <person name="Fu C.-J."/>
            <person name="Brown M.W."/>
            <person name="Baldauf S.L."/>
        </authorList>
    </citation>
    <scope>NUCLEOTIDE SEQUENCE [LARGE SCALE GENOMIC DNA]</scope>
    <source>
        <strain evidence="3 4">ATCC MYA-3509</strain>
    </source>
</reference>
<dbReference type="Gene3D" id="3.40.50.880">
    <property type="match status" value="1"/>
</dbReference>
<evidence type="ECO:0000259" key="2">
    <source>
        <dbReference type="Pfam" id="PF00117"/>
    </source>
</evidence>
<keyword evidence="4" id="KW-1185">Reference proteome</keyword>